<comment type="caution">
    <text evidence="1">The sequence shown here is derived from an EMBL/GenBank/DDBJ whole genome shotgun (WGS) entry which is preliminary data.</text>
</comment>
<evidence type="ECO:0000313" key="2">
    <source>
        <dbReference type="Proteomes" id="UP001632037"/>
    </source>
</evidence>
<dbReference type="EMBL" id="JBIMZQ010000022">
    <property type="protein sequence ID" value="KAL3664956.1"/>
    <property type="molecule type" value="Genomic_DNA"/>
</dbReference>
<dbReference type="AlphaFoldDB" id="A0ABD3FEY2"/>
<keyword evidence="2" id="KW-1185">Reference proteome</keyword>
<name>A0ABD3FEY2_9STRA</name>
<reference evidence="1 2" key="1">
    <citation type="submission" date="2024-09" db="EMBL/GenBank/DDBJ databases">
        <title>Genome sequencing and assembly of Phytophthora oleae, isolate VK10A, causative agent of rot of olive drupes.</title>
        <authorList>
            <person name="Conti Taguali S."/>
            <person name="Riolo M."/>
            <person name="La Spada F."/>
            <person name="Cacciola S.O."/>
            <person name="Dionisio G."/>
        </authorList>
    </citation>
    <scope>NUCLEOTIDE SEQUENCE [LARGE SCALE GENOMIC DNA]</scope>
    <source>
        <strain evidence="1 2">VK10A</strain>
    </source>
</reference>
<gene>
    <name evidence="1" type="ORF">V7S43_010132</name>
</gene>
<evidence type="ECO:0008006" key="3">
    <source>
        <dbReference type="Google" id="ProtNLM"/>
    </source>
</evidence>
<organism evidence="1 2">
    <name type="scientific">Phytophthora oleae</name>
    <dbReference type="NCBI Taxonomy" id="2107226"/>
    <lineage>
        <taxon>Eukaryota</taxon>
        <taxon>Sar</taxon>
        <taxon>Stramenopiles</taxon>
        <taxon>Oomycota</taxon>
        <taxon>Peronosporomycetes</taxon>
        <taxon>Peronosporales</taxon>
        <taxon>Peronosporaceae</taxon>
        <taxon>Phytophthora</taxon>
    </lineage>
</organism>
<proteinExistence type="predicted"/>
<protein>
    <recommendedName>
        <fullName evidence="3">PiggyBac transposable element-derived protein domain-containing protein</fullName>
    </recommendedName>
</protein>
<accession>A0ABD3FEY2</accession>
<dbReference type="Proteomes" id="UP001632037">
    <property type="component" value="Unassembled WGS sequence"/>
</dbReference>
<evidence type="ECO:0000313" key="1">
    <source>
        <dbReference type="EMBL" id="KAL3664956.1"/>
    </source>
</evidence>
<sequence>MIPDLYVDNLVAFSPAKEGWTLRKKDKYVGVGNAYLVGRVCRIMKRTMFQIQWLDLQYQNNVESVNLSMIQRGNANYRSKHGRSSAAGWRNLCAVDEGETIDIEDNVKLWKSTWSNTIHRLIFLRRLLRLKLSTICASIQRRNVNKQRIYSTTRMAQIPRDFDQSSNTCSNTPRQPVFCLYPSLFLAASCWGNEQLC</sequence>